<accession>D7KRU2</accession>
<feature type="region of interest" description="Disordered" evidence="1">
    <location>
        <begin position="20"/>
        <end position="45"/>
    </location>
</feature>
<dbReference type="Gramene" id="Al_scaffold_0002_1011">
    <property type="protein sequence ID" value="Al_scaffold_0002_1011"/>
    <property type="gene ID" value="Al_scaffold_0002_1011"/>
</dbReference>
<evidence type="ECO:0000313" key="2">
    <source>
        <dbReference type="EMBL" id="EFH64661.1"/>
    </source>
</evidence>
<evidence type="ECO:0000313" key="3">
    <source>
        <dbReference type="Proteomes" id="UP000008694"/>
    </source>
</evidence>
<dbReference type="EMBL" id="GL348714">
    <property type="protein sequence ID" value="EFH64661.1"/>
    <property type="molecule type" value="Genomic_DNA"/>
</dbReference>
<sequence>MVSAFVHVTNQQFILHISSSGKITDPDKPSSSTSPLPLNNPSADMKEHLPLISSTSDDLNEHLPWMSSPSRSNRAASNPSDSLRLSPVNSSPSRSQTTETAQIAGSPTALFGPDPPEVHDNIPSDFVPSPRSKTTDEGDGSTANLGPDPPEDQNNLPSDPVNLSRDCVSPQDIPAEYSPALLPPRFQSHTATHNFPLSFQLLALHTIPLLERYLPDLKDEQTFTDRSVLQLTQLKTYHNSNIFQTENDPLVDVESIIHTDDGDDLQNYSWSDEVEDMAVDIIWNKLKDGHCFNKSDWHSAPIPRKQGTKKQGTKIGDIPTTSKTREAEMVPGIPVTVDLSTAEGLLREVDRRNHEHTPKIEEMWRIERAVYKDEIVDEVLSILREKSVYRDSDNLSHTDLMAKMNKSKKFDLTPDLSTILKDVSVSCKKTYIPHTTYR</sequence>
<keyword evidence="3" id="KW-1185">Reference proteome</keyword>
<feature type="compositionally biased region" description="Polar residues" evidence="1">
    <location>
        <begin position="81"/>
        <end position="105"/>
    </location>
</feature>
<evidence type="ECO:0000256" key="1">
    <source>
        <dbReference type="SAM" id="MobiDB-lite"/>
    </source>
</evidence>
<protein>
    <submittedName>
        <fullName evidence="2">Predicted protein</fullName>
    </submittedName>
</protein>
<name>D7KRU2_ARALL</name>
<feature type="compositionally biased region" description="Low complexity" evidence="1">
    <location>
        <begin position="67"/>
        <end position="80"/>
    </location>
</feature>
<feature type="region of interest" description="Disordered" evidence="1">
    <location>
        <begin position="297"/>
        <end position="319"/>
    </location>
</feature>
<dbReference type="HOGENOM" id="CLU_626069_0_0_1"/>
<dbReference type="Proteomes" id="UP000008694">
    <property type="component" value="Unassembled WGS sequence"/>
</dbReference>
<proteinExistence type="predicted"/>
<feature type="compositionally biased region" description="Low complexity" evidence="1">
    <location>
        <begin position="29"/>
        <end position="42"/>
    </location>
</feature>
<gene>
    <name evidence="2" type="ORF">ARALYDRAFT_675861</name>
</gene>
<dbReference type="AlphaFoldDB" id="D7KRU2"/>
<feature type="region of interest" description="Disordered" evidence="1">
    <location>
        <begin position="60"/>
        <end position="172"/>
    </location>
</feature>
<reference evidence="3" key="1">
    <citation type="journal article" date="2011" name="Nat. Genet.">
        <title>The Arabidopsis lyrata genome sequence and the basis of rapid genome size change.</title>
        <authorList>
            <person name="Hu T.T."/>
            <person name="Pattyn P."/>
            <person name="Bakker E.G."/>
            <person name="Cao J."/>
            <person name="Cheng J.-F."/>
            <person name="Clark R.M."/>
            <person name="Fahlgren N."/>
            <person name="Fawcett J.A."/>
            <person name="Grimwood J."/>
            <person name="Gundlach H."/>
            <person name="Haberer G."/>
            <person name="Hollister J.D."/>
            <person name="Ossowski S."/>
            <person name="Ottilar R.P."/>
            <person name="Salamov A.A."/>
            <person name="Schneeberger K."/>
            <person name="Spannagl M."/>
            <person name="Wang X."/>
            <person name="Yang L."/>
            <person name="Nasrallah M.E."/>
            <person name="Bergelson J."/>
            <person name="Carrington J.C."/>
            <person name="Gaut B.S."/>
            <person name="Schmutz J."/>
            <person name="Mayer K.F.X."/>
            <person name="Van de Peer Y."/>
            <person name="Grigoriev I.V."/>
            <person name="Nordborg M."/>
            <person name="Weigel D."/>
            <person name="Guo Y.-L."/>
        </authorList>
    </citation>
    <scope>NUCLEOTIDE SEQUENCE [LARGE SCALE GENOMIC DNA]</scope>
    <source>
        <strain evidence="3">cv. MN47</strain>
    </source>
</reference>
<organism evidence="3">
    <name type="scientific">Arabidopsis lyrata subsp. lyrata</name>
    <name type="common">Lyre-leaved rock-cress</name>
    <dbReference type="NCBI Taxonomy" id="81972"/>
    <lineage>
        <taxon>Eukaryota</taxon>
        <taxon>Viridiplantae</taxon>
        <taxon>Streptophyta</taxon>
        <taxon>Embryophyta</taxon>
        <taxon>Tracheophyta</taxon>
        <taxon>Spermatophyta</taxon>
        <taxon>Magnoliopsida</taxon>
        <taxon>eudicotyledons</taxon>
        <taxon>Gunneridae</taxon>
        <taxon>Pentapetalae</taxon>
        <taxon>rosids</taxon>
        <taxon>malvids</taxon>
        <taxon>Brassicales</taxon>
        <taxon>Brassicaceae</taxon>
        <taxon>Camelineae</taxon>
        <taxon>Arabidopsis</taxon>
    </lineage>
</organism>